<dbReference type="NCBIfam" id="NF007491">
    <property type="entry name" value="PRK10086.1"/>
    <property type="match status" value="1"/>
</dbReference>
<evidence type="ECO:0000313" key="6">
    <source>
        <dbReference type="EMBL" id="ORM71796.1"/>
    </source>
</evidence>
<dbReference type="GO" id="GO:0043565">
    <property type="term" value="F:sequence-specific DNA binding"/>
    <property type="evidence" value="ECO:0007669"/>
    <property type="project" value="TreeGrafter"/>
</dbReference>
<dbReference type="SUPFAM" id="SSF53850">
    <property type="entry name" value="Periplasmic binding protein-like II"/>
    <property type="match status" value="1"/>
</dbReference>
<dbReference type="NCBIfam" id="TIGR02036">
    <property type="entry name" value="dsdC"/>
    <property type="match status" value="1"/>
</dbReference>
<name>A0A1X1D571_9GAMM</name>
<dbReference type="FunFam" id="1.10.10.10:FF:000038">
    <property type="entry name" value="Glycine cleavage system transcriptional activator"/>
    <property type="match status" value="1"/>
</dbReference>
<keyword evidence="2" id="KW-0805">Transcription regulation</keyword>
<evidence type="ECO:0000313" key="7">
    <source>
        <dbReference type="Proteomes" id="UP000193558"/>
    </source>
</evidence>
<dbReference type="Gene3D" id="1.10.10.10">
    <property type="entry name" value="Winged helix-like DNA-binding domain superfamily/Winged helix DNA-binding domain"/>
    <property type="match status" value="1"/>
</dbReference>
<dbReference type="GO" id="GO:0003700">
    <property type="term" value="F:DNA-binding transcription factor activity"/>
    <property type="evidence" value="ECO:0007669"/>
    <property type="project" value="InterPro"/>
</dbReference>
<gene>
    <name evidence="6" type="ORF">HA51_01640</name>
</gene>
<dbReference type="GO" id="GO:0016740">
    <property type="term" value="F:transferase activity"/>
    <property type="evidence" value="ECO:0007669"/>
    <property type="project" value="UniProtKB-KW"/>
</dbReference>
<sequence length="315" mass="35217">MALLPINDKDHGLREINGGQLSRLYTFEVAARCASFSVAAAELALTPSAVSHRISQLESELNIRLFNRSHRKVELTLEGERIFAAMNTSLNFLNQEVQSIKNQGFSGRLTVYCRPSFAQSWLSPGVASFLEAYPQIDLVILTGNEEIDLHRMGVDLSISFDDALAGSFHQEHLMGETIVPVCSPEYAQRFELIDQPHNLSSCRLLHDRKAWSMNSGGGEWQLWAEHYTIDITAARGTEFDQAELAVTAAVHHAGVAIGRKRLIGEKLRSGELIMPFPNTELQCAQHYYISTHADRRWPKVEAFIGWLKARAAADQ</sequence>
<evidence type="ECO:0000256" key="3">
    <source>
        <dbReference type="ARBA" id="ARBA00023125"/>
    </source>
</evidence>
<dbReference type="Gene3D" id="3.40.190.10">
    <property type="entry name" value="Periplasmic binding protein-like II"/>
    <property type="match status" value="2"/>
</dbReference>
<comment type="similarity">
    <text evidence="1">Belongs to the LysR transcriptional regulatory family.</text>
</comment>
<reference evidence="6 7" key="1">
    <citation type="journal article" date="2017" name="Antonie Van Leeuwenhoek">
        <title>Phylogenomic resolution of the bacterial genus Pantoea and its relationship with Erwinia and Tatumella.</title>
        <authorList>
            <person name="Palmer M."/>
            <person name="Steenkamp E.T."/>
            <person name="Coetzee M.P."/>
            <person name="Chan W.Y."/>
            <person name="van Zyl E."/>
            <person name="De Maayer P."/>
            <person name="Coutinho T.A."/>
            <person name="Blom J."/>
            <person name="Smits T.H."/>
            <person name="Duffy B."/>
            <person name="Venter S.N."/>
        </authorList>
    </citation>
    <scope>NUCLEOTIDE SEQUENCE [LARGE SCALE GENOMIC DNA]</scope>
    <source>
        <strain evidence="6 7">LMG 26275</strain>
    </source>
</reference>
<dbReference type="InterPro" id="IPR000847">
    <property type="entry name" value="LysR_HTH_N"/>
</dbReference>
<dbReference type="GO" id="GO:0006351">
    <property type="term" value="P:DNA-templated transcription"/>
    <property type="evidence" value="ECO:0007669"/>
    <property type="project" value="TreeGrafter"/>
</dbReference>
<dbReference type="AlphaFoldDB" id="A0A1X1D571"/>
<keyword evidence="3" id="KW-0238">DNA-binding</keyword>
<dbReference type="InterPro" id="IPR036388">
    <property type="entry name" value="WH-like_DNA-bd_sf"/>
</dbReference>
<dbReference type="InterPro" id="IPR058163">
    <property type="entry name" value="LysR-type_TF_proteobact-type"/>
</dbReference>
<evidence type="ECO:0000256" key="1">
    <source>
        <dbReference type="ARBA" id="ARBA00009437"/>
    </source>
</evidence>
<dbReference type="Pfam" id="PF03466">
    <property type="entry name" value="LysR_substrate"/>
    <property type="match status" value="1"/>
</dbReference>
<evidence type="ECO:0000256" key="2">
    <source>
        <dbReference type="ARBA" id="ARBA00023015"/>
    </source>
</evidence>
<comment type="caution">
    <text evidence="6">The sequence shown here is derived from an EMBL/GenBank/DDBJ whole genome shotgun (WGS) entry which is preliminary data.</text>
</comment>
<dbReference type="SUPFAM" id="SSF46785">
    <property type="entry name" value="Winged helix' DNA-binding domain"/>
    <property type="match status" value="1"/>
</dbReference>
<proteinExistence type="inferred from homology"/>
<dbReference type="CDD" id="cd08432">
    <property type="entry name" value="PBP2_GcdR_TrpI_HvrB_AmpR_like"/>
    <property type="match status" value="1"/>
</dbReference>
<organism evidence="6 7">
    <name type="scientific">Pantoea rwandensis</name>
    <dbReference type="NCBI Taxonomy" id="1076550"/>
    <lineage>
        <taxon>Bacteria</taxon>
        <taxon>Pseudomonadati</taxon>
        <taxon>Pseudomonadota</taxon>
        <taxon>Gammaproteobacteria</taxon>
        <taxon>Enterobacterales</taxon>
        <taxon>Erwiniaceae</taxon>
        <taxon>Pantoea</taxon>
    </lineage>
</organism>
<dbReference type="PANTHER" id="PTHR30537">
    <property type="entry name" value="HTH-TYPE TRANSCRIPTIONAL REGULATOR"/>
    <property type="match status" value="1"/>
</dbReference>
<protein>
    <submittedName>
        <fullName evidence="6">Colanic acid biosynthesis glycosyltransferase WcaA</fullName>
    </submittedName>
</protein>
<dbReference type="Pfam" id="PF00126">
    <property type="entry name" value="HTH_1"/>
    <property type="match status" value="1"/>
</dbReference>
<accession>A0A1X1D571</accession>
<keyword evidence="6" id="KW-0808">Transferase</keyword>
<evidence type="ECO:0000259" key="5">
    <source>
        <dbReference type="PROSITE" id="PS50931"/>
    </source>
</evidence>
<dbReference type="Proteomes" id="UP000193558">
    <property type="component" value="Unassembled WGS sequence"/>
</dbReference>
<dbReference type="PANTHER" id="PTHR30537:SF32">
    <property type="entry name" value="HTH-TYPE TRANSCRIPTIONAL REGULATOR DSDC"/>
    <property type="match status" value="1"/>
</dbReference>
<dbReference type="InterPro" id="IPR005119">
    <property type="entry name" value="LysR_subst-bd"/>
</dbReference>
<dbReference type="InterPro" id="IPR036390">
    <property type="entry name" value="WH_DNA-bd_sf"/>
</dbReference>
<evidence type="ECO:0000256" key="4">
    <source>
        <dbReference type="ARBA" id="ARBA00023163"/>
    </source>
</evidence>
<keyword evidence="4" id="KW-0804">Transcription</keyword>
<dbReference type="InterPro" id="IPR011781">
    <property type="entry name" value="DsdC"/>
</dbReference>
<dbReference type="PRINTS" id="PR00039">
    <property type="entry name" value="HTHLYSR"/>
</dbReference>
<feature type="domain" description="HTH lysR-type" evidence="5">
    <location>
        <begin position="21"/>
        <end position="76"/>
    </location>
</feature>
<dbReference type="EMBL" id="MLFR01000001">
    <property type="protein sequence ID" value="ORM71796.1"/>
    <property type="molecule type" value="Genomic_DNA"/>
</dbReference>
<dbReference type="PROSITE" id="PS50931">
    <property type="entry name" value="HTH_LYSR"/>
    <property type="match status" value="1"/>
</dbReference>